<dbReference type="GO" id="GO:0004359">
    <property type="term" value="F:glutaminase activity"/>
    <property type="evidence" value="ECO:0007669"/>
    <property type="project" value="InterPro"/>
</dbReference>
<keyword evidence="6 7" id="KW-0520">NAD</keyword>
<dbReference type="Gene3D" id="3.40.50.620">
    <property type="entry name" value="HUPs"/>
    <property type="match status" value="1"/>
</dbReference>
<dbReference type="Gene3D" id="3.60.110.10">
    <property type="entry name" value="Carbon-nitrogen hydrolase"/>
    <property type="match status" value="1"/>
</dbReference>
<evidence type="ECO:0000256" key="9">
    <source>
        <dbReference type="RuleBase" id="RU003811"/>
    </source>
</evidence>
<accession>A0A5B8RT82</accession>
<protein>
    <recommendedName>
        <fullName evidence="7 8">Glutamine-dependent NAD(+) synthetase</fullName>
        <ecNumber evidence="7 8">6.3.5.1</ecNumber>
    </recommendedName>
    <alternativeName>
        <fullName evidence="7 8">NAD(+) synthase [glutamine-hydrolyzing]</fullName>
    </alternativeName>
</protein>
<dbReference type="SUPFAM" id="SSF52402">
    <property type="entry name" value="Adenine nucleotide alpha hydrolases-like"/>
    <property type="match status" value="1"/>
</dbReference>
<dbReference type="CDD" id="cd07570">
    <property type="entry name" value="GAT_Gln-NAD-synth"/>
    <property type="match status" value="1"/>
</dbReference>
<dbReference type="NCBIfam" id="NF010588">
    <property type="entry name" value="PRK13981.1"/>
    <property type="match status" value="1"/>
</dbReference>
<dbReference type="GO" id="GO:0008795">
    <property type="term" value="F:NAD+ synthase activity"/>
    <property type="evidence" value="ECO:0007669"/>
    <property type="project" value="UniProtKB-UniRule"/>
</dbReference>
<dbReference type="CDD" id="cd00553">
    <property type="entry name" value="NAD_synthase"/>
    <property type="match status" value="1"/>
</dbReference>
<sequence>MFPLLGIAQMRSTVGDIAANVRRIIAAARQAHADGAAVLLTPQLALSGYMPADLLLRPAFIDACERGLAQVAAATAELPGLALVVGHPCRAPGAARLHDAASVYAGGALLCRHARRVLVDGGTSDDARYFVAGSEDSVFEHAGLRLGLLIGADIDAEGAAQALARRGARLLLVLDATPYALGQSAQWEQRLRQCMRRSRLPLLAARGVGGQDEWLFAGQSLALQADGSAAMRLSLFEEETAVARIRQAQGAITIEARVEHVADWQEELWRALVCALRDYVALNGFPGVVLGLSGGLDSALVLALAVDALGPERVRTLFMPSPYSAEISRIDAHEMARRVGARIADIAIGPLFSGFRAALAPLFAGLPEDTTEENLQARVRGSLLMALSNKTGAVVLVTGNKSELATGYCTLYGDMAGGFAPIRDVLKTQAFALARWRNAHDPFGAGSEPIPERIITRPPSAELRADQTDQDSLPPYELLDAIIGAHLEGGQDLQVMVAAGLPRAECERVLGLVRRSEFKRHQAATGPRVSRLGFGSEWRHSASQRFAG</sequence>
<dbReference type="GO" id="GO:0009435">
    <property type="term" value="P:NAD+ biosynthetic process"/>
    <property type="evidence" value="ECO:0007669"/>
    <property type="project" value="UniProtKB-UniRule"/>
</dbReference>
<dbReference type="InterPro" id="IPR022310">
    <property type="entry name" value="NAD/GMP_synthase"/>
</dbReference>
<dbReference type="UniPathway" id="UPA00253">
    <property type="reaction ID" value="UER00334"/>
</dbReference>
<comment type="caution">
    <text evidence="7">Lacks conserved residue(s) required for the propagation of feature annotation.</text>
</comment>
<dbReference type="FunFam" id="3.40.50.620:FF:000106">
    <property type="entry name" value="Glutamine-dependent NAD(+) synthetase"/>
    <property type="match status" value="1"/>
</dbReference>
<evidence type="ECO:0000256" key="4">
    <source>
        <dbReference type="ARBA" id="ARBA00022741"/>
    </source>
</evidence>
<dbReference type="OrthoDB" id="8817375at2"/>
<dbReference type="Pfam" id="PF02540">
    <property type="entry name" value="NAD_synthase"/>
    <property type="match status" value="1"/>
</dbReference>
<evidence type="ECO:0000256" key="1">
    <source>
        <dbReference type="ARBA" id="ARBA00005188"/>
    </source>
</evidence>
<dbReference type="PROSITE" id="PS50263">
    <property type="entry name" value="CN_HYDROLASE"/>
    <property type="match status" value="1"/>
</dbReference>
<evidence type="ECO:0000313" key="11">
    <source>
        <dbReference type="EMBL" id="QEA11934.1"/>
    </source>
</evidence>
<keyword evidence="3 7" id="KW-0436">Ligase</keyword>
<dbReference type="InterPro" id="IPR014729">
    <property type="entry name" value="Rossmann-like_a/b/a_fold"/>
</dbReference>
<dbReference type="NCBIfam" id="TIGR00552">
    <property type="entry name" value="nadE"/>
    <property type="match status" value="1"/>
</dbReference>
<dbReference type="InterPro" id="IPR003694">
    <property type="entry name" value="NAD_synthase"/>
</dbReference>
<dbReference type="EC" id="6.3.5.1" evidence="7 8"/>
<evidence type="ECO:0000313" key="12">
    <source>
        <dbReference type="Proteomes" id="UP000321199"/>
    </source>
</evidence>
<comment type="pathway">
    <text evidence="1 7 8">Cofactor biosynthesis; NAD(+) biosynthesis; NAD(+) from deamido-NAD(+) (L-Gln route): step 1/1.</text>
</comment>
<evidence type="ECO:0000256" key="3">
    <source>
        <dbReference type="ARBA" id="ARBA00022598"/>
    </source>
</evidence>
<dbReference type="PANTHER" id="PTHR23090:SF9">
    <property type="entry name" value="GLUTAMINE-DEPENDENT NAD(+) SYNTHETASE"/>
    <property type="match status" value="1"/>
</dbReference>
<evidence type="ECO:0000256" key="2">
    <source>
        <dbReference type="ARBA" id="ARBA00007145"/>
    </source>
</evidence>
<dbReference type="GO" id="GO:0003952">
    <property type="term" value="F:NAD+ synthase (glutamine-hydrolyzing) activity"/>
    <property type="evidence" value="ECO:0007669"/>
    <property type="project" value="UniProtKB-UniRule"/>
</dbReference>
<feature type="binding site" evidence="7">
    <location>
        <position position="374"/>
    </location>
    <ligand>
        <name>deamido-NAD(+)</name>
        <dbReference type="ChEBI" id="CHEBI:58437"/>
        <note>ligand shared between two neighboring subunits</note>
    </ligand>
</feature>
<dbReference type="GO" id="GO:0005737">
    <property type="term" value="C:cytoplasm"/>
    <property type="evidence" value="ECO:0007669"/>
    <property type="project" value="InterPro"/>
</dbReference>
<feature type="binding site" evidence="7">
    <location>
        <position position="519"/>
    </location>
    <ligand>
        <name>deamido-NAD(+)</name>
        <dbReference type="ChEBI" id="CHEBI:58437"/>
        <note>ligand shared between two neighboring subunits</note>
    </ligand>
</feature>
<dbReference type="InterPro" id="IPR014445">
    <property type="entry name" value="Gln-dep_NAD_synthase"/>
</dbReference>
<dbReference type="RefSeq" id="WP_146911528.1">
    <property type="nucleotide sequence ID" value="NZ_CP042344.1"/>
</dbReference>
<dbReference type="InterPro" id="IPR036526">
    <property type="entry name" value="C-N_Hydrolase_sf"/>
</dbReference>
<evidence type="ECO:0000256" key="5">
    <source>
        <dbReference type="ARBA" id="ARBA00022840"/>
    </source>
</evidence>
<dbReference type="AlphaFoldDB" id="A0A5B8RT82"/>
<comment type="similarity">
    <text evidence="9">Belongs to the NAD synthetase family.</text>
</comment>
<comment type="function">
    <text evidence="7">Catalyzes the ATP-dependent amidation of deamido-NAD to form NAD. Uses L-glutamine as a nitrogen source.</text>
</comment>
<reference evidence="11 12" key="1">
    <citation type="submission" date="2019-07" db="EMBL/GenBank/DDBJ databases">
        <title>Complete genome sequence of Comamonas sp. NLF 7-7 isolated from livestock.</title>
        <authorList>
            <person name="Kim D.H."/>
            <person name="Kim J.G."/>
        </authorList>
    </citation>
    <scope>NUCLEOTIDE SEQUENCE [LARGE SCALE GENOMIC DNA]</scope>
    <source>
        <strain evidence="11 12">NLF 7-7</strain>
    </source>
</reference>
<evidence type="ECO:0000256" key="8">
    <source>
        <dbReference type="PIRNR" id="PIRNR006630"/>
    </source>
</evidence>
<evidence type="ECO:0000259" key="10">
    <source>
        <dbReference type="PROSITE" id="PS50263"/>
    </source>
</evidence>
<proteinExistence type="inferred from homology"/>
<evidence type="ECO:0000256" key="6">
    <source>
        <dbReference type="ARBA" id="ARBA00023027"/>
    </source>
</evidence>
<feature type="binding site" evidence="7">
    <location>
        <position position="403"/>
    </location>
    <ligand>
        <name>deamido-NAD(+)</name>
        <dbReference type="ChEBI" id="CHEBI:58437"/>
        <note>ligand shared between two neighboring subunits</note>
    </ligand>
</feature>
<feature type="domain" description="CN hydrolase" evidence="10">
    <location>
        <begin position="3"/>
        <end position="247"/>
    </location>
</feature>
<comment type="similarity">
    <text evidence="2 7 8">In the C-terminal section; belongs to the NAD synthetase family.</text>
</comment>
<dbReference type="EMBL" id="CP042344">
    <property type="protein sequence ID" value="QEA11934.1"/>
    <property type="molecule type" value="Genomic_DNA"/>
</dbReference>
<dbReference type="Proteomes" id="UP000321199">
    <property type="component" value="Chromosome"/>
</dbReference>
<dbReference type="GO" id="GO:0005524">
    <property type="term" value="F:ATP binding"/>
    <property type="evidence" value="ECO:0007669"/>
    <property type="project" value="UniProtKB-UniRule"/>
</dbReference>
<dbReference type="KEGG" id="cof:FOZ74_02155"/>
<keyword evidence="4 7" id="KW-0547">Nucleotide-binding</keyword>
<evidence type="ECO:0000256" key="7">
    <source>
        <dbReference type="HAMAP-Rule" id="MF_02090"/>
    </source>
</evidence>
<dbReference type="Pfam" id="PF00795">
    <property type="entry name" value="CN_hydrolase"/>
    <property type="match status" value="1"/>
</dbReference>
<name>A0A5B8RT82_9BURK</name>
<dbReference type="PIRSF" id="PIRSF006630">
    <property type="entry name" value="NADS_GAT"/>
    <property type="match status" value="1"/>
</dbReference>
<dbReference type="InterPro" id="IPR003010">
    <property type="entry name" value="C-N_Hydrolase"/>
</dbReference>
<organism evidence="11 12">
    <name type="scientific">Comamonas flocculans</name>
    <dbReference type="NCBI Taxonomy" id="2597701"/>
    <lineage>
        <taxon>Bacteria</taxon>
        <taxon>Pseudomonadati</taxon>
        <taxon>Pseudomonadota</taxon>
        <taxon>Betaproteobacteria</taxon>
        <taxon>Burkholderiales</taxon>
        <taxon>Comamonadaceae</taxon>
        <taxon>Comamonas</taxon>
    </lineage>
</organism>
<keyword evidence="12" id="KW-1185">Reference proteome</keyword>
<gene>
    <name evidence="7" type="primary">nadE</name>
    <name evidence="11" type="ORF">FOZ74_02155</name>
</gene>
<dbReference type="HAMAP" id="MF_02090">
    <property type="entry name" value="NadE_glutamine_dep"/>
    <property type="match status" value="1"/>
</dbReference>
<keyword evidence="5 7" id="KW-0067">ATP-binding</keyword>
<dbReference type="PANTHER" id="PTHR23090">
    <property type="entry name" value="NH 3 /GLUTAMINE-DEPENDENT NAD + SYNTHETASE"/>
    <property type="match status" value="1"/>
</dbReference>
<dbReference type="SUPFAM" id="SSF56317">
    <property type="entry name" value="Carbon-nitrogen hydrolase"/>
    <property type="match status" value="1"/>
</dbReference>
<feature type="binding site" evidence="7">
    <location>
        <position position="398"/>
    </location>
    <ligand>
        <name>ATP</name>
        <dbReference type="ChEBI" id="CHEBI:30616"/>
    </ligand>
</feature>
<feature type="binding site" evidence="7">
    <location>
        <begin position="291"/>
        <end position="298"/>
    </location>
    <ligand>
        <name>ATP</name>
        <dbReference type="ChEBI" id="CHEBI:30616"/>
    </ligand>
</feature>
<comment type="catalytic activity">
    <reaction evidence="7 8">
        <text>deamido-NAD(+) + L-glutamine + ATP + H2O = L-glutamate + AMP + diphosphate + NAD(+) + H(+)</text>
        <dbReference type="Rhea" id="RHEA:24384"/>
        <dbReference type="ChEBI" id="CHEBI:15377"/>
        <dbReference type="ChEBI" id="CHEBI:15378"/>
        <dbReference type="ChEBI" id="CHEBI:29985"/>
        <dbReference type="ChEBI" id="CHEBI:30616"/>
        <dbReference type="ChEBI" id="CHEBI:33019"/>
        <dbReference type="ChEBI" id="CHEBI:57540"/>
        <dbReference type="ChEBI" id="CHEBI:58359"/>
        <dbReference type="ChEBI" id="CHEBI:58437"/>
        <dbReference type="ChEBI" id="CHEBI:456215"/>
        <dbReference type="EC" id="6.3.5.1"/>
    </reaction>
</comment>